<accession>A0ABW3ZGL1</accession>
<dbReference type="EMBL" id="JBHTMU010000008">
    <property type="protein sequence ID" value="MFD1342068.1"/>
    <property type="molecule type" value="Genomic_DNA"/>
</dbReference>
<evidence type="ECO:0000313" key="1">
    <source>
        <dbReference type="EMBL" id="MFD1342068.1"/>
    </source>
</evidence>
<protein>
    <submittedName>
        <fullName evidence="1">DUF1636 family protein</fullName>
    </submittedName>
</protein>
<gene>
    <name evidence="1" type="ORF">ACFQ4E_06530</name>
</gene>
<organism evidence="1 2">
    <name type="scientific">Litorisediminicola beolgyonensis</name>
    <dbReference type="NCBI Taxonomy" id="1173614"/>
    <lineage>
        <taxon>Bacteria</taxon>
        <taxon>Pseudomonadati</taxon>
        <taxon>Pseudomonadota</taxon>
        <taxon>Alphaproteobacteria</taxon>
        <taxon>Rhodobacterales</taxon>
        <taxon>Paracoccaceae</taxon>
        <taxon>Litorisediminicola</taxon>
    </lineage>
</organism>
<dbReference type="InterPro" id="IPR012863">
    <property type="entry name" value="DUF1636"/>
</dbReference>
<proteinExistence type="predicted"/>
<sequence length="137" mass="15111">MLDTGLDTAPEPVELLVCVKCRGLRETPEDDRRPGVALYQAVLDGELPEGVTVTPVECLQNCDHGCTVAFRGGPGRWTYVYGRLDETADADLLREGAALYRDAVDGLIPWRARPDHFKKNCVARIPPLDAPLPRLEN</sequence>
<comment type="caution">
    <text evidence="1">The sequence shown here is derived from an EMBL/GenBank/DDBJ whole genome shotgun (WGS) entry which is preliminary data.</text>
</comment>
<name>A0ABW3ZGL1_9RHOB</name>
<dbReference type="RefSeq" id="WP_386802132.1">
    <property type="nucleotide sequence ID" value="NZ_JBHTMU010000008.1"/>
</dbReference>
<evidence type="ECO:0000313" key="2">
    <source>
        <dbReference type="Proteomes" id="UP001597135"/>
    </source>
</evidence>
<dbReference type="Pfam" id="PF07845">
    <property type="entry name" value="DUF1636"/>
    <property type="match status" value="1"/>
</dbReference>
<dbReference type="CDD" id="cd02980">
    <property type="entry name" value="TRX_Fd_family"/>
    <property type="match status" value="1"/>
</dbReference>
<keyword evidence="2" id="KW-1185">Reference proteome</keyword>
<reference evidence="2" key="1">
    <citation type="journal article" date="2019" name="Int. J. Syst. Evol. Microbiol.">
        <title>The Global Catalogue of Microorganisms (GCM) 10K type strain sequencing project: providing services to taxonomists for standard genome sequencing and annotation.</title>
        <authorList>
            <consortium name="The Broad Institute Genomics Platform"/>
            <consortium name="The Broad Institute Genome Sequencing Center for Infectious Disease"/>
            <person name="Wu L."/>
            <person name="Ma J."/>
        </authorList>
    </citation>
    <scope>NUCLEOTIDE SEQUENCE [LARGE SCALE GENOMIC DNA]</scope>
    <source>
        <strain evidence="2">CCUG 62953</strain>
    </source>
</reference>
<dbReference type="Proteomes" id="UP001597135">
    <property type="component" value="Unassembled WGS sequence"/>
</dbReference>